<comment type="subcellular location">
    <subcellularLocation>
        <location evidence="1 18">Cytoplasm</location>
    </subcellularLocation>
</comment>
<keyword evidence="7" id="KW-0479">Metal-binding</keyword>
<evidence type="ECO:0000256" key="1">
    <source>
        <dbReference type="ARBA" id="ARBA00004496"/>
    </source>
</evidence>
<evidence type="ECO:0000256" key="18">
    <source>
        <dbReference type="RuleBase" id="RU363087"/>
    </source>
</evidence>
<name>A0A1S3HMS2_LINAN</name>
<evidence type="ECO:0000256" key="4">
    <source>
        <dbReference type="ARBA" id="ARBA00022490"/>
    </source>
</evidence>
<dbReference type="AlphaFoldDB" id="A0A1S3HMS2"/>
<sequence length="396" mass="42652">MKKWCDNAALLTLHGNTVGMVSKEFVVSAPGKIILHGEHAVVYGKLAVAAALSLRTTLHIKTIHDKDDVLLHLPDIGVEVGWSVPEIAAAVALPVCDPEKPAPPSEELLQKLKTFASIPHDSADTKTLALVSFLYLYCAIVGSQKTLTPLEIRIESKLPVSAGLGSSAAYSVCLAASLLLHKNLISASGKWSEKDLQLINAWAFQAEKVIHGKPSGIDNSVSTYGHAVSFTKGSEPVILSQVPSIRILLVNTKVPRSTKTLVESVKKKYDKSTVVMSAVMDTMEAVAKECLILFEKMYKGKADEYYKQLEELIYINQQQLDIIGVSHIALEKVIQITKANGLCSKLTGAGGGGCAFALIRPDVPKETLDCVIQQLSLEGFDCWETGIGAEGVTLHV</sequence>
<evidence type="ECO:0000256" key="2">
    <source>
        <dbReference type="ARBA" id="ARBA00006495"/>
    </source>
</evidence>
<keyword evidence="16 18" id="KW-0753">Steroid metabolism</keyword>
<dbReference type="GO" id="GO:0046872">
    <property type="term" value="F:metal ion binding"/>
    <property type="evidence" value="ECO:0007669"/>
    <property type="project" value="UniProtKB-KW"/>
</dbReference>
<dbReference type="SUPFAM" id="SSF54211">
    <property type="entry name" value="Ribosomal protein S5 domain 2-like"/>
    <property type="match status" value="1"/>
</dbReference>
<dbReference type="FunFam" id="3.30.230.10:FF:000027">
    <property type="entry name" value="Mevalonate kinase"/>
    <property type="match status" value="1"/>
</dbReference>
<evidence type="ECO:0000256" key="12">
    <source>
        <dbReference type="ARBA" id="ARBA00022955"/>
    </source>
</evidence>
<evidence type="ECO:0000259" key="19">
    <source>
        <dbReference type="Pfam" id="PF00288"/>
    </source>
</evidence>
<dbReference type="OrthoDB" id="1652964at2759"/>
<comment type="catalytic activity">
    <reaction evidence="18">
        <text>(R)-mevalonate + ATP = (R)-5-phosphomevalonate + ADP + H(+)</text>
        <dbReference type="Rhea" id="RHEA:17065"/>
        <dbReference type="ChEBI" id="CHEBI:15378"/>
        <dbReference type="ChEBI" id="CHEBI:30616"/>
        <dbReference type="ChEBI" id="CHEBI:36464"/>
        <dbReference type="ChEBI" id="CHEBI:58146"/>
        <dbReference type="ChEBI" id="CHEBI:456216"/>
        <dbReference type="EC" id="2.7.1.36"/>
    </reaction>
</comment>
<keyword evidence="14 18" id="KW-0443">Lipid metabolism</keyword>
<dbReference type="InterPro" id="IPR006203">
    <property type="entry name" value="GHMP_knse_ATP-bd_CS"/>
</dbReference>
<accession>A0A1S3HMS2</accession>
<keyword evidence="8 18" id="KW-0547">Nucleotide-binding</keyword>
<keyword evidence="11" id="KW-0460">Magnesium</keyword>
<reference evidence="22" key="1">
    <citation type="submission" date="2025-08" db="UniProtKB">
        <authorList>
            <consortium name="RefSeq"/>
        </authorList>
    </citation>
    <scope>IDENTIFICATION</scope>
    <source>
        <tissue evidence="22">Gonads</tissue>
    </source>
</reference>
<dbReference type="FunCoup" id="A0A1S3HMS2">
    <property type="interactions" value="1737"/>
</dbReference>
<dbReference type="UniPathway" id="UPA00057">
    <property type="reaction ID" value="UER00098"/>
</dbReference>
<comment type="similarity">
    <text evidence="2 18">Belongs to the GHMP kinase family. Mevalonate kinase subfamily.</text>
</comment>
<dbReference type="GO" id="GO:0019287">
    <property type="term" value="P:isopentenyl diphosphate biosynthetic process, mevalonate pathway"/>
    <property type="evidence" value="ECO:0007669"/>
    <property type="project" value="UniProtKB-UniPathway"/>
</dbReference>
<dbReference type="PANTHER" id="PTHR43290:SF2">
    <property type="entry name" value="MEVALONATE KINASE"/>
    <property type="match status" value="1"/>
</dbReference>
<dbReference type="InterPro" id="IPR006204">
    <property type="entry name" value="GHMP_kinase_N_dom"/>
</dbReference>
<keyword evidence="9 18" id="KW-0418">Kinase</keyword>
<evidence type="ECO:0000256" key="7">
    <source>
        <dbReference type="ARBA" id="ARBA00022723"/>
    </source>
</evidence>
<organism evidence="21 22">
    <name type="scientific">Lingula anatina</name>
    <name type="common">Brachiopod</name>
    <name type="synonym">Lingula unguis</name>
    <dbReference type="NCBI Taxonomy" id="7574"/>
    <lineage>
        <taxon>Eukaryota</taxon>
        <taxon>Metazoa</taxon>
        <taxon>Spiralia</taxon>
        <taxon>Lophotrochozoa</taxon>
        <taxon>Brachiopoda</taxon>
        <taxon>Linguliformea</taxon>
        <taxon>Lingulata</taxon>
        <taxon>Lingulida</taxon>
        <taxon>Linguloidea</taxon>
        <taxon>Lingulidae</taxon>
        <taxon>Lingula</taxon>
    </lineage>
</organism>
<evidence type="ECO:0000256" key="11">
    <source>
        <dbReference type="ARBA" id="ARBA00022842"/>
    </source>
</evidence>
<dbReference type="GO" id="GO:0005829">
    <property type="term" value="C:cytosol"/>
    <property type="evidence" value="ECO:0007669"/>
    <property type="project" value="TreeGrafter"/>
</dbReference>
<evidence type="ECO:0000256" key="14">
    <source>
        <dbReference type="ARBA" id="ARBA00023098"/>
    </source>
</evidence>
<dbReference type="InParanoid" id="A0A1S3HMS2"/>
<dbReference type="InterPro" id="IPR036554">
    <property type="entry name" value="GHMP_kinase_C_sf"/>
</dbReference>
<keyword evidence="12 18" id="KW-0752">Steroid biosynthesis</keyword>
<keyword evidence="6 18" id="KW-0808">Transferase</keyword>
<dbReference type="GO" id="GO:0006695">
    <property type="term" value="P:cholesterol biosynthetic process"/>
    <property type="evidence" value="ECO:0007669"/>
    <property type="project" value="TreeGrafter"/>
</dbReference>
<dbReference type="Pfam" id="PF00288">
    <property type="entry name" value="GHMP_kinases_N"/>
    <property type="match status" value="1"/>
</dbReference>
<dbReference type="SUPFAM" id="SSF55060">
    <property type="entry name" value="GHMP Kinase, C-terminal domain"/>
    <property type="match status" value="1"/>
</dbReference>
<evidence type="ECO:0000259" key="20">
    <source>
        <dbReference type="Pfam" id="PF08544"/>
    </source>
</evidence>
<evidence type="ECO:0000256" key="16">
    <source>
        <dbReference type="ARBA" id="ARBA00023221"/>
    </source>
</evidence>
<keyword evidence="4 18" id="KW-0963">Cytoplasm</keyword>
<evidence type="ECO:0000256" key="9">
    <source>
        <dbReference type="ARBA" id="ARBA00022777"/>
    </source>
</evidence>
<dbReference type="InterPro" id="IPR014721">
    <property type="entry name" value="Ribsml_uS5_D2-typ_fold_subgr"/>
</dbReference>
<dbReference type="PROSITE" id="PS00627">
    <property type="entry name" value="GHMP_KINASES_ATP"/>
    <property type="match status" value="1"/>
</dbReference>
<keyword evidence="10 18" id="KW-0067">ATP-binding</keyword>
<dbReference type="PANTHER" id="PTHR43290">
    <property type="entry name" value="MEVALONATE KINASE"/>
    <property type="match status" value="1"/>
</dbReference>
<evidence type="ECO:0000256" key="10">
    <source>
        <dbReference type="ARBA" id="ARBA00022840"/>
    </source>
</evidence>
<evidence type="ECO:0000313" key="21">
    <source>
        <dbReference type="Proteomes" id="UP000085678"/>
    </source>
</evidence>
<comment type="pathway">
    <text evidence="17 18">Isoprenoid biosynthesis; isopentenyl diphosphate biosynthesis via mevalonate pathway; isopentenyl diphosphate from (R)-mevalonate: step 1/3.</text>
</comment>
<dbReference type="GeneID" id="106156589"/>
<dbReference type="STRING" id="7574.A0A1S3HMS2"/>
<dbReference type="FunFam" id="3.30.70.890:FF:000003">
    <property type="entry name" value="Mevalonate kinase"/>
    <property type="match status" value="1"/>
</dbReference>
<dbReference type="Proteomes" id="UP000085678">
    <property type="component" value="Unplaced"/>
</dbReference>
<dbReference type="GO" id="GO:0005524">
    <property type="term" value="F:ATP binding"/>
    <property type="evidence" value="ECO:0007669"/>
    <property type="project" value="UniProtKB-KW"/>
</dbReference>
<proteinExistence type="inferred from homology"/>
<evidence type="ECO:0000256" key="3">
    <source>
        <dbReference type="ARBA" id="ARBA00012103"/>
    </source>
</evidence>
<gene>
    <name evidence="22" type="primary">LOC106156589</name>
</gene>
<dbReference type="PRINTS" id="PR00959">
    <property type="entry name" value="MEVGALKINASE"/>
</dbReference>
<evidence type="ECO:0000256" key="8">
    <source>
        <dbReference type="ARBA" id="ARBA00022741"/>
    </source>
</evidence>
<protein>
    <recommendedName>
        <fullName evidence="3 18">Mevalonate kinase</fullName>
        <shortName evidence="18">MK</shortName>
        <ecNumber evidence="3 18">2.7.1.36</ecNumber>
    </recommendedName>
</protein>
<evidence type="ECO:0000256" key="17">
    <source>
        <dbReference type="ARBA" id="ARBA00029438"/>
    </source>
</evidence>
<evidence type="ECO:0000256" key="15">
    <source>
        <dbReference type="ARBA" id="ARBA00023166"/>
    </source>
</evidence>
<keyword evidence="15 18" id="KW-1207">Sterol metabolism</keyword>
<dbReference type="Gene3D" id="3.30.70.890">
    <property type="entry name" value="GHMP kinase, C-terminal domain"/>
    <property type="match status" value="1"/>
</dbReference>
<evidence type="ECO:0000313" key="22">
    <source>
        <dbReference type="RefSeq" id="XP_013387365.1"/>
    </source>
</evidence>
<keyword evidence="5 18" id="KW-0444">Lipid biosynthesis</keyword>
<dbReference type="InterPro" id="IPR006205">
    <property type="entry name" value="Mev_gal_kin"/>
</dbReference>
<evidence type="ECO:0000256" key="13">
    <source>
        <dbReference type="ARBA" id="ARBA00023011"/>
    </source>
</evidence>
<dbReference type="InterPro" id="IPR020568">
    <property type="entry name" value="Ribosomal_Su5_D2-typ_SF"/>
</dbReference>
<dbReference type="RefSeq" id="XP_013387365.1">
    <property type="nucleotide sequence ID" value="XM_013531911.1"/>
</dbReference>
<evidence type="ECO:0000256" key="6">
    <source>
        <dbReference type="ARBA" id="ARBA00022679"/>
    </source>
</evidence>
<dbReference type="Pfam" id="PF08544">
    <property type="entry name" value="GHMP_kinases_C"/>
    <property type="match status" value="1"/>
</dbReference>
<dbReference type="KEGG" id="lak:106156589"/>
<evidence type="ECO:0000256" key="5">
    <source>
        <dbReference type="ARBA" id="ARBA00022516"/>
    </source>
</evidence>
<dbReference type="GO" id="GO:0004496">
    <property type="term" value="F:mevalonate kinase activity"/>
    <property type="evidence" value="ECO:0007669"/>
    <property type="project" value="UniProtKB-EC"/>
</dbReference>
<keyword evidence="21" id="KW-1185">Reference proteome</keyword>
<keyword evidence="13 18" id="KW-0756">Sterol biosynthesis</keyword>
<dbReference type="Gene3D" id="3.30.230.10">
    <property type="match status" value="1"/>
</dbReference>
<dbReference type="EC" id="2.7.1.36" evidence="3 18"/>
<dbReference type="NCBIfam" id="TIGR00549">
    <property type="entry name" value="mevalon_kin"/>
    <property type="match status" value="1"/>
</dbReference>
<feature type="domain" description="GHMP kinase N-terminal" evidence="19">
    <location>
        <begin position="146"/>
        <end position="225"/>
    </location>
</feature>
<feature type="domain" description="GHMP kinase C-terminal" evidence="20">
    <location>
        <begin position="307"/>
        <end position="368"/>
    </location>
</feature>
<dbReference type="InterPro" id="IPR013750">
    <property type="entry name" value="GHMP_kinase_C_dom"/>
</dbReference>